<dbReference type="Pfam" id="PF00501">
    <property type="entry name" value="AMP-binding"/>
    <property type="match status" value="1"/>
</dbReference>
<dbReference type="Gene3D" id="3.30.300.30">
    <property type="match status" value="1"/>
</dbReference>
<dbReference type="InterPro" id="IPR045851">
    <property type="entry name" value="AMP-bd_C_sf"/>
</dbReference>
<dbReference type="NCBIfam" id="NF006167">
    <property type="entry name" value="PRK08308.1"/>
    <property type="match status" value="1"/>
</dbReference>
<keyword evidence="6" id="KW-1185">Reference proteome</keyword>
<proteinExistence type="inferred from homology"/>
<dbReference type="Proteomes" id="UP000192903">
    <property type="component" value="Unassembled WGS sequence"/>
</dbReference>
<dbReference type="SUPFAM" id="SSF56801">
    <property type="entry name" value="Acetyl-CoA synthetase-like"/>
    <property type="match status" value="1"/>
</dbReference>
<dbReference type="InterPro" id="IPR025110">
    <property type="entry name" value="AMP-bd_C"/>
</dbReference>
<evidence type="ECO:0000259" key="4">
    <source>
        <dbReference type="Pfam" id="PF13193"/>
    </source>
</evidence>
<name>A0A1X7D7Q8_9HYPH</name>
<dbReference type="GO" id="GO:0006631">
    <property type="term" value="P:fatty acid metabolic process"/>
    <property type="evidence" value="ECO:0007669"/>
    <property type="project" value="TreeGrafter"/>
</dbReference>
<keyword evidence="2" id="KW-0436">Ligase</keyword>
<dbReference type="STRING" id="464029.SAMN02982989_5157"/>
<dbReference type="Gene3D" id="3.40.50.12780">
    <property type="entry name" value="N-terminal domain of ligase-like"/>
    <property type="match status" value="1"/>
</dbReference>
<dbReference type="OrthoDB" id="495728at2"/>
<reference evidence="6" key="1">
    <citation type="submission" date="2017-04" db="EMBL/GenBank/DDBJ databases">
        <authorList>
            <person name="Varghese N."/>
            <person name="Submissions S."/>
        </authorList>
    </citation>
    <scope>NUCLEOTIDE SEQUENCE [LARGE SCALE GENOMIC DNA]</scope>
    <source>
        <strain evidence="6">B4P</strain>
    </source>
</reference>
<comment type="similarity">
    <text evidence="1">Belongs to the ATP-dependent AMP-binding enzyme family.</text>
</comment>
<feature type="domain" description="AMP-binding enzyme C-terminal" evidence="4">
    <location>
        <begin position="330"/>
        <end position="402"/>
    </location>
</feature>
<evidence type="ECO:0000313" key="5">
    <source>
        <dbReference type="EMBL" id="SMF10421.1"/>
    </source>
</evidence>
<organism evidence="5 6">
    <name type="scientific">Xaviernesmea oryzae</name>
    <dbReference type="NCBI Taxonomy" id="464029"/>
    <lineage>
        <taxon>Bacteria</taxon>
        <taxon>Pseudomonadati</taxon>
        <taxon>Pseudomonadota</taxon>
        <taxon>Alphaproteobacteria</taxon>
        <taxon>Hyphomicrobiales</taxon>
        <taxon>Rhizobiaceae</taxon>
        <taxon>Rhizobium/Agrobacterium group</taxon>
        <taxon>Xaviernesmea</taxon>
    </lineage>
</organism>
<gene>
    <name evidence="5" type="ORF">SAMN02982989_5157</name>
</gene>
<sequence length="426" mass="46648">MIRIDGRLYDRTYFDDASNRIAEQIGLHENSTGRYAVCFGDTTGWLSFFFAIRKAGASVLPIHPGTPYAAARKLALTANCDRLFHNGMTAEVLDAREEPPSPGRLLHMSSGTTGAAKCIARSWEEIDREVESYVRTFREPEGMTPVIACPTTHSYGLICGILVALKRGQVPVIVETANPKYLLKVLRETDRPLLYSSPAILHTLSRLLPEGERLYAAMTSGTLLPDPWFTQIRAKSEHLFQQYGCSESGCIAINPDVRAAGDMGFVLPHLTAATGTGAEDAGEIVVQSEGGAPIHTRDLGYRREDGMLVFVSRMDDMINVSGLNVYPKDVEDAVMAMPAVTDAVAFRKSDRFAGERVALLYSASRPVPPQDIREWCSRHLASHQLPMEMIQVAEIPRQANGKISRREVAARHAAGEFNTTAAGVAS</sequence>
<dbReference type="PANTHER" id="PTHR43201:SF5">
    <property type="entry name" value="MEDIUM-CHAIN ACYL-COA LIGASE ACSF2, MITOCHONDRIAL"/>
    <property type="match status" value="1"/>
</dbReference>
<dbReference type="EMBL" id="FXAF01000002">
    <property type="protein sequence ID" value="SMF10421.1"/>
    <property type="molecule type" value="Genomic_DNA"/>
</dbReference>
<dbReference type="AlphaFoldDB" id="A0A1X7D7Q8"/>
<dbReference type="GO" id="GO:0031956">
    <property type="term" value="F:medium-chain fatty acid-CoA ligase activity"/>
    <property type="evidence" value="ECO:0007669"/>
    <property type="project" value="TreeGrafter"/>
</dbReference>
<dbReference type="RefSeq" id="WP_085420521.1">
    <property type="nucleotide sequence ID" value="NZ_FXAF01000002.1"/>
</dbReference>
<protein>
    <submittedName>
        <fullName evidence="5">Fatty-acyl-CoA synthase</fullName>
    </submittedName>
</protein>
<evidence type="ECO:0000259" key="3">
    <source>
        <dbReference type="Pfam" id="PF00501"/>
    </source>
</evidence>
<dbReference type="InterPro" id="IPR042099">
    <property type="entry name" value="ANL_N_sf"/>
</dbReference>
<dbReference type="InterPro" id="IPR000873">
    <property type="entry name" value="AMP-dep_synth/lig_dom"/>
</dbReference>
<feature type="domain" description="AMP-dependent synthetase/ligase" evidence="3">
    <location>
        <begin position="109"/>
        <end position="273"/>
    </location>
</feature>
<accession>A0A1X7D7Q8</accession>
<evidence type="ECO:0000256" key="1">
    <source>
        <dbReference type="ARBA" id="ARBA00006432"/>
    </source>
</evidence>
<evidence type="ECO:0000256" key="2">
    <source>
        <dbReference type="ARBA" id="ARBA00022598"/>
    </source>
</evidence>
<dbReference type="PANTHER" id="PTHR43201">
    <property type="entry name" value="ACYL-COA SYNTHETASE"/>
    <property type="match status" value="1"/>
</dbReference>
<dbReference type="Pfam" id="PF13193">
    <property type="entry name" value="AMP-binding_C"/>
    <property type="match status" value="1"/>
</dbReference>
<evidence type="ECO:0000313" key="6">
    <source>
        <dbReference type="Proteomes" id="UP000192903"/>
    </source>
</evidence>